<organism evidence="1 2">
    <name type="scientific">Glomus cerebriforme</name>
    <dbReference type="NCBI Taxonomy" id="658196"/>
    <lineage>
        <taxon>Eukaryota</taxon>
        <taxon>Fungi</taxon>
        <taxon>Fungi incertae sedis</taxon>
        <taxon>Mucoromycota</taxon>
        <taxon>Glomeromycotina</taxon>
        <taxon>Glomeromycetes</taxon>
        <taxon>Glomerales</taxon>
        <taxon>Glomeraceae</taxon>
        <taxon>Glomus</taxon>
    </lineage>
</organism>
<proteinExistence type="predicted"/>
<sequence>MTCTKISLGDLPELINKIMKYFQNDLSTLHSCILVNRLWCRVTIPLLWENPFSIKILENYHFIDIYLNNLNDDDKVKLIESGININLYSSNTLFNYPSFIKNINTLGISRSITMWAVTVRTKFNSSINLTQLIYKSLFKIFIDNEANLHTFEIEMFTDKDCENFNFIFELILQNSYFISNIKNFKLRTGRRIAKIGSFLSFLSSNCNSISKIHFQFKENNGIEKFLSRIINSQNNLKKILFQFNDFPLYHSLLSLKNSNCSNTLKTIIFYYIDFKRIFILKEVFEQLNVLESIHILYCYSLNSDFIQQIIDITKPFKLRSLFLSEIFQIELFQLLLQKSGNYLENIRFEPLICNGLKKQLLELIILYNVEINFFELWGFDNQNIFLVFNLIENIKQNLNYLCIDRQLNDDIELSSIVLLNLGQILPSKLEYLNLSLMINENDFEIFLKNSQNTFIKKLLIKNNMKVENFKILSYIENYIVKKKRVKYLAYKENFMKSDLIFLKDQVKNFKFYNVIVQNYDDLNINCYKYIKDMY</sequence>
<dbReference type="Proteomes" id="UP000265703">
    <property type="component" value="Unassembled WGS sequence"/>
</dbReference>
<accession>A0A397SP42</accession>
<evidence type="ECO:0008006" key="3">
    <source>
        <dbReference type="Google" id="ProtNLM"/>
    </source>
</evidence>
<keyword evidence="2" id="KW-1185">Reference proteome</keyword>
<evidence type="ECO:0000313" key="1">
    <source>
        <dbReference type="EMBL" id="RIA87778.1"/>
    </source>
</evidence>
<reference evidence="1 2" key="1">
    <citation type="submission" date="2018-06" db="EMBL/GenBank/DDBJ databases">
        <title>Comparative genomics reveals the genomic features of Rhizophagus irregularis, R. cerebriforme, R. diaphanum and Gigaspora rosea, and their symbiotic lifestyle signature.</title>
        <authorList>
            <person name="Morin E."/>
            <person name="San Clemente H."/>
            <person name="Chen E.C.H."/>
            <person name="De La Providencia I."/>
            <person name="Hainaut M."/>
            <person name="Kuo A."/>
            <person name="Kohler A."/>
            <person name="Murat C."/>
            <person name="Tang N."/>
            <person name="Roy S."/>
            <person name="Loubradou J."/>
            <person name="Henrissat B."/>
            <person name="Grigoriev I.V."/>
            <person name="Corradi N."/>
            <person name="Roux C."/>
            <person name="Martin F.M."/>
        </authorList>
    </citation>
    <scope>NUCLEOTIDE SEQUENCE [LARGE SCALE GENOMIC DNA]</scope>
    <source>
        <strain evidence="1 2">DAOM 227022</strain>
    </source>
</reference>
<protein>
    <recommendedName>
        <fullName evidence="3">F-box domain-containing protein</fullName>
    </recommendedName>
</protein>
<dbReference type="OrthoDB" id="2305901at2759"/>
<name>A0A397SP42_9GLOM</name>
<dbReference type="STRING" id="658196.A0A397SP42"/>
<dbReference type="AlphaFoldDB" id="A0A397SP42"/>
<comment type="caution">
    <text evidence="1">The sequence shown here is derived from an EMBL/GenBank/DDBJ whole genome shotgun (WGS) entry which is preliminary data.</text>
</comment>
<evidence type="ECO:0000313" key="2">
    <source>
        <dbReference type="Proteomes" id="UP000265703"/>
    </source>
</evidence>
<dbReference type="EMBL" id="QKYT01000293">
    <property type="protein sequence ID" value="RIA87778.1"/>
    <property type="molecule type" value="Genomic_DNA"/>
</dbReference>
<gene>
    <name evidence="1" type="ORF">C1645_877823</name>
</gene>